<gene>
    <name evidence="2" type="ORF">DPMN_129139</name>
</gene>
<name>A0A9D4JY06_DREPO</name>
<accession>A0A9D4JY06</accession>
<proteinExistence type="predicted"/>
<evidence type="ECO:0000313" key="3">
    <source>
        <dbReference type="Proteomes" id="UP000828390"/>
    </source>
</evidence>
<dbReference type="Proteomes" id="UP000828390">
    <property type="component" value="Unassembled WGS sequence"/>
</dbReference>
<keyword evidence="1" id="KW-1133">Transmembrane helix</keyword>
<dbReference type="EMBL" id="JAIWYP010000005">
    <property type="protein sequence ID" value="KAH3827209.1"/>
    <property type="molecule type" value="Genomic_DNA"/>
</dbReference>
<comment type="caution">
    <text evidence="2">The sequence shown here is derived from an EMBL/GenBank/DDBJ whole genome shotgun (WGS) entry which is preliminary data.</text>
</comment>
<dbReference type="PANTHER" id="PTHR31389">
    <property type="entry name" value="LD39211P"/>
    <property type="match status" value="1"/>
</dbReference>
<evidence type="ECO:0000313" key="2">
    <source>
        <dbReference type="EMBL" id="KAH3827209.1"/>
    </source>
</evidence>
<dbReference type="AlphaFoldDB" id="A0A9D4JY06"/>
<feature type="transmembrane region" description="Helical" evidence="1">
    <location>
        <begin position="388"/>
        <end position="406"/>
    </location>
</feature>
<dbReference type="InterPro" id="IPR012444">
    <property type="entry name" value="DUF1647"/>
</dbReference>
<keyword evidence="3" id="KW-1185">Reference proteome</keyword>
<dbReference type="Pfam" id="PF07801">
    <property type="entry name" value="DUF1647"/>
    <property type="match status" value="1"/>
</dbReference>
<sequence>MDRYGKGGALPLYQASGPAGNPKAGTLGLGLSKHMQISPYMVVASCVFWLCMLLLAVRGAQYALLYSAIDDSDLDKIACCNNFGGDIEINRKTIESYPKGETVPYLMRLGPESLKSNFKGTPSPTELTEIPPIVTAVSSDDFYHVQSLIRQWREEIKKSHPTTKFIIYDIGLYESELNLIKAHCECDVRHFDAKIFPNHVADIRNFAYRPIIIQSIIEEFGSILWLNPNMLLTRASDLNQLKYRGKRDFFVWTQPDYVNTLAYTDPAMFTYMKESRCCFSDSGLVDVSTMVFYRTNTSWGDVLKPWLMCALSASCIAPPTARYSGCFELRAPRTTGCHRYDQSALSIVLERMFQFSSKSDQYVVGRLSRTQDQYLQYFPEQPWTYTEMFMLSALPLTCLGGLVFMFRRRKQTARAKANFRKR</sequence>
<feature type="transmembrane region" description="Helical" evidence="1">
    <location>
        <begin position="37"/>
        <end position="57"/>
    </location>
</feature>
<organism evidence="2 3">
    <name type="scientific">Dreissena polymorpha</name>
    <name type="common">Zebra mussel</name>
    <name type="synonym">Mytilus polymorpha</name>
    <dbReference type="NCBI Taxonomy" id="45954"/>
    <lineage>
        <taxon>Eukaryota</taxon>
        <taxon>Metazoa</taxon>
        <taxon>Spiralia</taxon>
        <taxon>Lophotrochozoa</taxon>
        <taxon>Mollusca</taxon>
        <taxon>Bivalvia</taxon>
        <taxon>Autobranchia</taxon>
        <taxon>Heteroconchia</taxon>
        <taxon>Euheterodonta</taxon>
        <taxon>Imparidentia</taxon>
        <taxon>Neoheterodontei</taxon>
        <taxon>Myida</taxon>
        <taxon>Dreissenoidea</taxon>
        <taxon>Dreissenidae</taxon>
        <taxon>Dreissena</taxon>
    </lineage>
</organism>
<reference evidence="2" key="1">
    <citation type="journal article" date="2019" name="bioRxiv">
        <title>The Genome of the Zebra Mussel, Dreissena polymorpha: A Resource for Invasive Species Research.</title>
        <authorList>
            <person name="McCartney M.A."/>
            <person name="Auch B."/>
            <person name="Kono T."/>
            <person name="Mallez S."/>
            <person name="Zhang Y."/>
            <person name="Obille A."/>
            <person name="Becker A."/>
            <person name="Abrahante J.E."/>
            <person name="Garbe J."/>
            <person name="Badalamenti J.P."/>
            <person name="Herman A."/>
            <person name="Mangelson H."/>
            <person name="Liachko I."/>
            <person name="Sullivan S."/>
            <person name="Sone E.D."/>
            <person name="Koren S."/>
            <person name="Silverstein K.A.T."/>
            <person name="Beckman K.B."/>
            <person name="Gohl D.M."/>
        </authorList>
    </citation>
    <scope>NUCLEOTIDE SEQUENCE</scope>
    <source>
        <strain evidence="2">Duluth1</strain>
        <tissue evidence="2">Whole animal</tissue>
    </source>
</reference>
<reference evidence="2" key="2">
    <citation type="submission" date="2020-11" db="EMBL/GenBank/DDBJ databases">
        <authorList>
            <person name="McCartney M.A."/>
            <person name="Auch B."/>
            <person name="Kono T."/>
            <person name="Mallez S."/>
            <person name="Becker A."/>
            <person name="Gohl D.M."/>
            <person name="Silverstein K.A.T."/>
            <person name="Koren S."/>
            <person name="Bechman K.B."/>
            <person name="Herman A."/>
            <person name="Abrahante J.E."/>
            <person name="Garbe J."/>
        </authorList>
    </citation>
    <scope>NUCLEOTIDE SEQUENCE</scope>
    <source>
        <strain evidence="2">Duluth1</strain>
        <tissue evidence="2">Whole animal</tissue>
    </source>
</reference>
<protein>
    <submittedName>
        <fullName evidence="2">Uncharacterized protein</fullName>
    </submittedName>
</protein>
<evidence type="ECO:0000256" key="1">
    <source>
        <dbReference type="SAM" id="Phobius"/>
    </source>
</evidence>
<keyword evidence="1" id="KW-0472">Membrane</keyword>
<dbReference type="PANTHER" id="PTHR31389:SF4">
    <property type="entry name" value="LD39211P"/>
    <property type="match status" value="1"/>
</dbReference>
<keyword evidence="1" id="KW-0812">Transmembrane</keyword>
<dbReference type="OrthoDB" id="10053392at2759"/>